<reference evidence="8" key="1">
    <citation type="submission" date="2025-08" db="UniProtKB">
        <authorList>
            <consortium name="Ensembl"/>
        </authorList>
    </citation>
    <scope>IDENTIFICATION</scope>
</reference>
<keyword evidence="4" id="KW-0044">Antibiotic</keyword>
<sequence>MEVPDGVNCTEQCRFDDECGENQKCCPAMCGASCHIPNDKPGSCPEVMSGIPVLGLCRDRCVSDSDCLDTLKCCANGCRKMDCLIPVF</sequence>
<dbReference type="GO" id="GO:0004867">
    <property type="term" value="F:serine-type endopeptidase inhibitor activity"/>
    <property type="evidence" value="ECO:0007669"/>
    <property type="project" value="TreeGrafter"/>
</dbReference>
<accession>A0A8D0LCG2</accession>
<feature type="domain" description="WAP" evidence="7">
    <location>
        <begin position="37"/>
        <end position="87"/>
    </location>
</feature>
<proteinExistence type="inferred from homology"/>
<evidence type="ECO:0000256" key="4">
    <source>
        <dbReference type="ARBA" id="ARBA00023022"/>
    </source>
</evidence>
<dbReference type="InterPro" id="IPR008197">
    <property type="entry name" value="WAP_dom"/>
</dbReference>
<dbReference type="InterPro" id="IPR050514">
    <property type="entry name" value="WAP_four-disulfide_core"/>
</dbReference>
<dbReference type="OMA" id="CCSMACH"/>
<protein>
    <recommendedName>
        <fullName evidence="7">WAP domain-containing protein</fullName>
    </recommendedName>
</protein>
<keyword evidence="3" id="KW-0732">Signal</keyword>
<reference evidence="8" key="2">
    <citation type="submission" date="2025-09" db="UniProtKB">
        <authorList>
            <consortium name="Ensembl"/>
        </authorList>
    </citation>
    <scope>IDENTIFICATION</scope>
</reference>
<dbReference type="GO" id="GO:0045087">
    <property type="term" value="P:innate immune response"/>
    <property type="evidence" value="ECO:0007669"/>
    <property type="project" value="TreeGrafter"/>
</dbReference>
<dbReference type="GeneTree" id="ENSGT00940000168232"/>
<evidence type="ECO:0000256" key="5">
    <source>
        <dbReference type="ARBA" id="ARBA00023157"/>
    </source>
</evidence>
<dbReference type="PANTHER" id="PTHR19441:SF30">
    <property type="entry name" value="ELAFIN"/>
    <property type="match status" value="1"/>
</dbReference>
<evidence type="ECO:0000256" key="6">
    <source>
        <dbReference type="ARBA" id="ARBA00035122"/>
    </source>
</evidence>
<dbReference type="SMART" id="SM00217">
    <property type="entry name" value="WAP"/>
    <property type="match status" value="2"/>
</dbReference>
<dbReference type="FunFam" id="4.10.75.10:FF:000001">
    <property type="entry name" value="Anosmin 1"/>
    <property type="match status" value="1"/>
</dbReference>
<dbReference type="GO" id="GO:0019731">
    <property type="term" value="P:antibacterial humoral response"/>
    <property type="evidence" value="ECO:0007669"/>
    <property type="project" value="TreeGrafter"/>
</dbReference>
<organism evidence="8 9">
    <name type="scientific">Sphenodon punctatus</name>
    <name type="common">Tuatara</name>
    <name type="synonym">Hatteria punctata</name>
    <dbReference type="NCBI Taxonomy" id="8508"/>
    <lineage>
        <taxon>Eukaryota</taxon>
        <taxon>Metazoa</taxon>
        <taxon>Chordata</taxon>
        <taxon>Craniata</taxon>
        <taxon>Vertebrata</taxon>
        <taxon>Euteleostomi</taxon>
        <taxon>Lepidosauria</taxon>
        <taxon>Sphenodontia</taxon>
        <taxon>Sphenodontidae</taxon>
        <taxon>Sphenodon</taxon>
    </lineage>
</organism>
<keyword evidence="2" id="KW-0929">Antimicrobial</keyword>
<dbReference type="Gene3D" id="4.10.75.10">
    <property type="entry name" value="Elafin-like"/>
    <property type="match status" value="2"/>
</dbReference>
<dbReference type="Ensembl" id="ENSSPUT00000026491.1">
    <property type="protein sequence ID" value="ENSSPUP00000024818.1"/>
    <property type="gene ID" value="ENSSPUG00000019028.1"/>
</dbReference>
<dbReference type="PROSITE" id="PS51390">
    <property type="entry name" value="WAP"/>
    <property type="match status" value="1"/>
</dbReference>
<comment type="similarity">
    <text evidence="6">Belongs to the venom waprin family.</text>
</comment>
<name>A0A8D0LCG2_SPHPU</name>
<dbReference type="Pfam" id="PF00095">
    <property type="entry name" value="WAP"/>
    <property type="match status" value="2"/>
</dbReference>
<evidence type="ECO:0000259" key="7">
    <source>
        <dbReference type="PROSITE" id="PS51390"/>
    </source>
</evidence>
<dbReference type="GO" id="GO:0005615">
    <property type="term" value="C:extracellular space"/>
    <property type="evidence" value="ECO:0007669"/>
    <property type="project" value="TreeGrafter"/>
</dbReference>
<evidence type="ECO:0000256" key="2">
    <source>
        <dbReference type="ARBA" id="ARBA00022529"/>
    </source>
</evidence>
<dbReference type="SUPFAM" id="SSF57256">
    <property type="entry name" value="Elafin-like"/>
    <property type="match status" value="2"/>
</dbReference>
<keyword evidence="9" id="KW-1185">Reference proteome</keyword>
<keyword evidence="5" id="KW-1015">Disulfide bond</keyword>
<dbReference type="InterPro" id="IPR036645">
    <property type="entry name" value="Elafin-like_sf"/>
</dbReference>
<evidence type="ECO:0000313" key="9">
    <source>
        <dbReference type="Proteomes" id="UP000694392"/>
    </source>
</evidence>
<dbReference type="AlphaFoldDB" id="A0A8D0LCG2"/>
<dbReference type="PANTHER" id="PTHR19441">
    <property type="entry name" value="WHEY ACDIC PROTEIN WAP"/>
    <property type="match status" value="1"/>
</dbReference>
<comment type="function">
    <text evidence="1">Damages membranes of susceptible bacteria. Has no hemolytic activity. Not toxic to mice. Does not inhibit the proteinases elastase and cathepsin G.</text>
</comment>
<evidence type="ECO:0000256" key="1">
    <source>
        <dbReference type="ARBA" id="ARBA00002473"/>
    </source>
</evidence>
<dbReference type="Proteomes" id="UP000694392">
    <property type="component" value="Unplaced"/>
</dbReference>
<evidence type="ECO:0000256" key="3">
    <source>
        <dbReference type="ARBA" id="ARBA00022729"/>
    </source>
</evidence>
<evidence type="ECO:0000313" key="8">
    <source>
        <dbReference type="Ensembl" id="ENSSPUP00000024818.1"/>
    </source>
</evidence>